<dbReference type="InterPro" id="IPR001315">
    <property type="entry name" value="CARD"/>
</dbReference>
<dbReference type="PROSITE" id="PS50209">
    <property type="entry name" value="CARD"/>
    <property type="match status" value="1"/>
</dbReference>
<evidence type="ECO:0000313" key="2">
    <source>
        <dbReference type="EMBL" id="CAG9809440.1"/>
    </source>
</evidence>
<accession>A0A9N9S3E2</accession>
<sequence length="146" mass="16486">MTTDHTKEISDLLTKYKSILIQDLLTNKAVLQSLVDETVIDKNDLDFLLKTDDNENENELNDKKCQYLIDLISKEGLKCFKRFCYSIESECKILIAALINDSLNYGNSPKNSNGESSASSTNDRLILQNLPFRCSNIMSSVGNPNR</sequence>
<dbReference type="SUPFAM" id="SSF47986">
    <property type="entry name" value="DEATH domain"/>
    <property type="match status" value="1"/>
</dbReference>
<proteinExistence type="predicted"/>
<evidence type="ECO:0000259" key="1">
    <source>
        <dbReference type="PROSITE" id="PS50209"/>
    </source>
</evidence>
<organism evidence="2 3">
    <name type="scientific">Chironomus riparius</name>
    <dbReference type="NCBI Taxonomy" id="315576"/>
    <lineage>
        <taxon>Eukaryota</taxon>
        <taxon>Metazoa</taxon>
        <taxon>Ecdysozoa</taxon>
        <taxon>Arthropoda</taxon>
        <taxon>Hexapoda</taxon>
        <taxon>Insecta</taxon>
        <taxon>Pterygota</taxon>
        <taxon>Neoptera</taxon>
        <taxon>Endopterygota</taxon>
        <taxon>Diptera</taxon>
        <taxon>Nematocera</taxon>
        <taxon>Chironomoidea</taxon>
        <taxon>Chironomidae</taxon>
        <taxon>Chironominae</taxon>
        <taxon>Chironomus</taxon>
    </lineage>
</organism>
<reference evidence="2" key="2">
    <citation type="submission" date="2022-10" db="EMBL/GenBank/DDBJ databases">
        <authorList>
            <consortium name="ENA_rothamsted_submissions"/>
            <consortium name="culmorum"/>
            <person name="King R."/>
        </authorList>
    </citation>
    <scope>NUCLEOTIDE SEQUENCE</scope>
</reference>
<dbReference type="EMBL" id="OU895879">
    <property type="protein sequence ID" value="CAG9809440.1"/>
    <property type="molecule type" value="Genomic_DNA"/>
</dbReference>
<dbReference type="OrthoDB" id="7765158at2759"/>
<dbReference type="Proteomes" id="UP001153620">
    <property type="component" value="Chromosome 3"/>
</dbReference>
<dbReference type="AlphaFoldDB" id="A0A9N9S3E2"/>
<dbReference type="GO" id="GO:0042981">
    <property type="term" value="P:regulation of apoptotic process"/>
    <property type="evidence" value="ECO:0007669"/>
    <property type="project" value="InterPro"/>
</dbReference>
<evidence type="ECO:0000313" key="3">
    <source>
        <dbReference type="Proteomes" id="UP001153620"/>
    </source>
</evidence>
<protein>
    <recommendedName>
        <fullName evidence="1">CARD domain-containing protein</fullName>
    </recommendedName>
</protein>
<feature type="domain" description="CARD" evidence="1">
    <location>
        <begin position="5"/>
        <end position="102"/>
    </location>
</feature>
<dbReference type="Gene3D" id="1.10.533.10">
    <property type="entry name" value="Death Domain, Fas"/>
    <property type="match status" value="1"/>
</dbReference>
<reference evidence="2" key="1">
    <citation type="submission" date="2022-01" db="EMBL/GenBank/DDBJ databases">
        <authorList>
            <person name="King R."/>
        </authorList>
    </citation>
    <scope>NUCLEOTIDE SEQUENCE</scope>
</reference>
<keyword evidence="3" id="KW-1185">Reference proteome</keyword>
<gene>
    <name evidence="2" type="ORF">CHIRRI_LOCUS12264</name>
</gene>
<dbReference type="InterPro" id="IPR011029">
    <property type="entry name" value="DEATH-like_dom_sf"/>
</dbReference>
<name>A0A9N9S3E2_9DIPT</name>